<feature type="short sequence motif" description="GXSXG" evidence="2">
    <location>
        <begin position="85"/>
        <end position="89"/>
    </location>
</feature>
<dbReference type="InterPro" id="IPR002641">
    <property type="entry name" value="PNPLA_dom"/>
</dbReference>
<dbReference type="Proteomes" id="UP000251558">
    <property type="component" value="Unassembled WGS sequence"/>
</dbReference>
<proteinExistence type="predicted"/>
<dbReference type="Pfam" id="PF01734">
    <property type="entry name" value="Patatin"/>
    <property type="match status" value="1"/>
</dbReference>
<comment type="caution">
    <text evidence="2">Lacks conserved residue(s) required for the propagation of feature annotation.</text>
</comment>
<keyword evidence="2" id="KW-0378">Hydrolase</keyword>
<dbReference type="GO" id="GO:0016042">
    <property type="term" value="P:lipid catabolic process"/>
    <property type="evidence" value="ECO:0007669"/>
    <property type="project" value="UniProtKB-UniRule"/>
</dbReference>
<feature type="short sequence motif" description="DGA/G" evidence="2">
    <location>
        <begin position="270"/>
        <end position="272"/>
    </location>
</feature>
<keyword evidence="5" id="KW-1185">Reference proteome</keyword>
<evidence type="ECO:0000259" key="3">
    <source>
        <dbReference type="PROSITE" id="PS51635"/>
    </source>
</evidence>
<feature type="domain" description="PNPLA" evidence="3">
    <location>
        <begin position="43"/>
        <end position="283"/>
    </location>
</feature>
<gene>
    <name evidence="4" type="ORF">DPM33_13110</name>
</gene>
<organism evidence="4 5">
    <name type="scientific">Mesorhizobium hawassense</name>
    <dbReference type="NCBI Taxonomy" id="1209954"/>
    <lineage>
        <taxon>Bacteria</taxon>
        <taxon>Pseudomonadati</taxon>
        <taxon>Pseudomonadota</taxon>
        <taxon>Alphaproteobacteria</taxon>
        <taxon>Hyphomicrobiales</taxon>
        <taxon>Phyllobacteriaceae</taxon>
        <taxon>Mesorhizobium</taxon>
    </lineage>
</organism>
<dbReference type="Gene3D" id="3.40.1090.10">
    <property type="entry name" value="Cytosolic phospholipase A2 catalytic domain"/>
    <property type="match status" value="2"/>
</dbReference>
<feature type="active site" description="Nucleophile" evidence="2">
    <location>
        <position position="87"/>
    </location>
</feature>
<evidence type="ECO:0000256" key="2">
    <source>
        <dbReference type="PROSITE-ProRule" id="PRU01161"/>
    </source>
</evidence>
<dbReference type="InterPro" id="IPR016035">
    <property type="entry name" value="Acyl_Trfase/lysoPLipase"/>
</dbReference>
<feature type="active site" description="Proton acceptor" evidence="2">
    <location>
        <position position="270"/>
    </location>
</feature>
<dbReference type="EMBL" id="QMBP01000005">
    <property type="protein sequence ID" value="RAZ90453.1"/>
    <property type="molecule type" value="Genomic_DNA"/>
</dbReference>
<reference evidence="5" key="1">
    <citation type="submission" date="2018-06" db="EMBL/GenBank/DDBJ databases">
        <authorList>
            <person name="Helene L.C."/>
            <person name="Dall'Agnol R."/>
            <person name="Delamuta J.R."/>
            <person name="Hungria M."/>
        </authorList>
    </citation>
    <scope>NUCLEOTIDE SEQUENCE [LARGE SCALE GENOMIC DNA]</scope>
    <source>
        <strain evidence="5">AC99b</strain>
    </source>
</reference>
<dbReference type="RefSeq" id="WP_112098046.1">
    <property type="nucleotide sequence ID" value="NZ_QMBP01000005.1"/>
</dbReference>
<dbReference type="PROSITE" id="PS51635">
    <property type="entry name" value="PNPLA"/>
    <property type="match status" value="1"/>
</dbReference>
<reference evidence="4 5" key="2">
    <citation type="submission" date="2018-07" db="EMBL/GenBank/DDBJ databases">
        <title>Diversity of Mesorhizobium strains in Brazil.</title>
        <authorList>
            <person name="Helene L.C.F."/>
            <person name="Dall'Agnol R."/>
            <person name="Delamuta J.R.M."/>
            <person name="Hungria M."/>
        </authorList>
    </citation>
    <scope>NUCLEOTIDE SEQUENCE [LARGE SCALE GENOMIC DNA]</scope>
    <source>
        <strain evidence="4 5">AC99b</strain>
    </source>
</reference>
<accession>A0A330HQJ4</accession>
<dbReference type="SUPFAM" id="SSF52151">
    <property type="entry name" value="FabD/lysophospholipase-like"/>
    <property type="match status" value="1"/>
</dbReference>
<evidence type="ECO:0000313" key="4">
    <source>
        <dbReference type="EMBL" id="RAZ90453.1"/>
    </source>
</evidence>
<protein>
    <submittedName>
        <fullName evidence="4">Patatin</fullName>
    </submittedName>
</protein>
<evidence type="ECO:0000313" key="5">
    <source>
        <dbReference type="Proteomes" id="UP000251558"/>
    </source>
</evidence>
<comment type="caution">
    <text evidence="4">The sequence shown here is derived from an EMBL/GenBank/DDBJ whole genome shotgun (WGS) entry which is preliminary data.</text>
</comment>
<name>A0A330HQJ4_9HYPH</name>
<dbReference type="GO" id="GO:0016787">
    <property type="term" value="F:hydrolase activity"/>
    <property type="evidence" value="ECO:0007669"/>
    <property type="project" value="UniProtKB-UniRule"/>
</dbReference>
<evidence type="ECO:0000256" key="1">
    <source>
        <dbReference type="ARBA" id="ARBA00023098"/>
    </source>
</evidence>
<keyword evidence="2" id="KW-0442">Lipid degradation</keyword>
<keyword evidence="1 2" id="KW-0443">Lipid metabolism</keyword>
<dbReference type="OrthoDB" id="9790176at2"/>
<dbReference type="AlphaFoldDB" id="A0A330HQJ4"/>
<sequence>MAVAGCVADDVGPINVLTTEVGHPSPTYIPDPADDGSTVVGLAFSGGGTRAAAFSYGVLRALDDVVIDERPKRRTLVDDIRMISGASGGAIAAAYFGYKGRDGYQDFRERFLTQNAEADLREAISPVNLVRAYYGGVNDRSGFARWLNDHLFDGATFKALHRPKGPIVWINASDIYNRTPFLFTYDTFAALCSDLDKVRLADGVAASAAVPVVFAPIVVAATSPDCGYHRPGWLSQALADRNASLRLKAYAGALDAYQNAGPHDYVKLLDGGLTDNIGVTGFTLERSAAGTPYGPLSPSEAVRLNTLIFIVVDAGSGSNKAWTKSLHGPKASELFNVTTSTTLAASVRDEFDALKLAVSQWKGELVRFRCGLPGSTVSAYRGSAGGWNCRDVRLVVQHLSFADVDPATEAKLNDIPTRLRLPVDQVDLLIGAGRKALGVNPDINAAVAAIRARAGIRPAAITTAAVN</sequence>